<protein>
    <submittedName>
        <fullName evidence="13 14">Metallophosphoesterase 1 isoform X1</fullName>
    </submittedName>
</protein>
<name>A0A8B8FTN7_9HEMI</name>
<evidence type="ECO:0000256" key="8">
    <source>
        <dbReference type="ARBA" id="ARBA00023136"/>
    </source>
</evidence>
<dbReference type="InterPro" id="IPR033308">
    <property type="entry name" value="PGAP5/Cdc1/Ted1"/>
</dbReference>
<feature type="transmembrane region" description="Helical" evidence="10">
    <location>
        <begin position="330"/>
        <end position="348"/>
    </location>
</feature>
<comment type="similarity">
    <text evidence="3">Belongs to the metallophosphoesterase superfamily. MPPE1 family.</text>
</comment>
<evidence type="ECO:0000256" key="5">
    <source>
        <dbReference type="ARBA" id="ARBA00022723"/>
    </source>
</evidence>
<dbReference type="GO" id="GO:0016787">
    <property type="term" value="F:hydrolase activity"/>
    <property type="evidence" value="ECO:0007669"/>
    <property type="project" value="UniProtKB-KW"/>
</dbReference>
<sequence>MKTFFRFILCIIALIIYCEYVIYYLVLIQCNWPSYNNTKSEQPVKVMFVADTHLLGKRKGHWLDKMRREWEMSRAFQTAIKIHKPELIFILGDLFDEGLWSSEADFNSYVKTFKYLFSVPQGIELYAVVGNHDIGFHYSIIPQLEKRFNNAFNSSSVQLISKRNVHFVLINSMAMEMDGCFLCYTAKLKLKQISNQLKCIEKGIACSKNMMLDGSYSKPILLQHFPLYRKNDIACNELDSAPIKEKETPFREGWDCLRKDATEMLLKIIKPRVVFGGHTHHGCHLKHENGIHEYSISSFNWRNKYNPSYMLALFTADTYSVETCHMPREYTIFLIYLIMIIVMLFKLLKNEIKIARINILRFINHKFKLKYFTTKN</sequence>
<keyword evidence="7 10" id="KW-1133">Transmembrane helix</keyword>
<dbReference type="OrthoDB" id="9984693at2759"/>
<evidence type="ECO:0000256" key="3">
    <source>
        <dbReference type="ARBA" id="ARBA00008895"/>
    </source>
</evidence>
<dbReference type="GO" id="GO:0016020">
    <property type="term" value="C:membrane"/>
    <property type="evidence" value="ECO:0007669"/>
    <property type="project" value="UniProtKB-SubCell"/>
</dbReference>
<evidence type="ECO:0000256" key="6">
    <source>
        <dbReference type="ARBA" id="ARBA00022801"/>
    </source>
</evidence>
<reference evidence="13 14" key="1">
    <citation type="submission" date="2025-04" db="UniProtKB">
        <authorList>
            <consortium name="RefSeq"/>
        </authorList>
    </citation>
    <scope>IDENTIFICATION</scope>
    <source>
        <tissue evidence="13 14">Whole body</tissue>
    </source>
</reference>
<dbReference type="Pfam" id="PF00149">
    <property type="entry name" value="Metallophos"/>
    <property type="match status" value="1"/>
</dbReference>
<dbReference type="SUPFAM" id="SSF56300">
    <property type="entry name" value="Metallo-dependent phosphatases"/>
    <property type="match status" value="1"/>
</dbReference>
<evidence type="ECO:0000256" key="4">
    <source>
        <dbReference type="ARBA" id="ARBA00022692"/>
    </source>
</evidence>
<keyword evidence="8 10" id="KW-0472">Membrane</keyword>
<keyword evidence="12" id="KW-1185">Reference proteome</keyword>
<proteinExistence type="inferred from homology"/>
<evidence type="ECO:0000313" key="13">
    <source>
        <dbReference type="RefSeq" id="XP_025414074.1"/>
    </source>
</evidence>
<dbReference type="GeneID" id="112686111"/>
<dbReference type="RefSeq" id="XP_025414074.1">
    <property type="nucleotide sequence ID" value="XM_025558289.1"/>
</dbReference>
<evidence type="ECO:0000256" key="7">
    <source>
        <dbReference type="ARBA" id="ARBA00022989"/>
    </source>
</evidence>
<organism evidence="12 14">
    <name type="scientific">Sipha flava</name>
    <name type="common">yellow sugarcane aphid</name>
    <dbReference type="NCBI Taxonomy" id="143950"/>
    <lineage>
        <taxon>Eukaryota</taxon>
        <taxon>Metazoa</taxon>
        <taxon>Ecdysozoa</taxon>
        <taxon>Arthropoda</taxon>
        <taxon>Hexapoda</taxon>
        <taxon>Insecta</taxon>
        <taxon>Pterygota</taxon>
        <taxon>Neoptera</taxon>
        <taxon>Paraneoptera</taxon>
        <taxon>Hemiptera</taxon>
        <taxon>Sternorrhyncha</taxon>
        <taxon>Aphidomorpha</taxon>
        <taxon>Aphidoidea</taxon>
        <taxon>Aphididae</taxon>
        <taxon>Sipha</taxon>
    </lineage>
</organism>
<keyword evidence="4 10" id="KW-0812">Transmembrane</keyword>
<feature type="transmembrane region" description="Helical" evidence="10">
    <location>
        <begin position="7"/>
        <end position="26"/>
    </location>
</feature>
<evidence type="ECO:0000256" key="9">
    <source>
        <dbReference type="ARBA" id="ARBA00023211"/>
    </source>
</evidence>
<evidence type="ECO:0000313" key="14">
    <source>
        <dbReference type="RefSeq" id="XP_025414157.1"/>
    </source>
</evidence>
<comment type="cofactor">
    <cofactor evidence="1">
        <name>Mn(2+)</name>
        <dbReference type="ChEBI" id="CHEBI:29035"/>
    </cofactor>
</comment>
<dbReference type="CTD" id="34116"/>
<accession>A0A8B8FTN7</accession>
<keyword evidence="9" id="KW-0464">Manganese</keyword>
<dbReference type="InterPro" id="IPR004843">
    <property type="entry name" value="Calcineurin-like_PHP"/>
</dbReference>
<dbReference type="GO" id="GO:0046872">
    <property type="term" value="F:metal ion binding"/>
    <property type="evidence" value="ECO:0007669"/>
    <property type="project" value="UniProtKB-KW"/>
</dbReference>
<comment type="subcellular location">
    <subcellularLocation>
        <location evidence="2">Membrane</location>
        <topology evidence="2">Multi-pass membrane protein</topology>
    </subcellularLocation>
</comment>
<dbReference type="RefSeq" id="XP_025414157.1">
    <property type="nucleotide sequence ID" value="XM_025558372.1"/>
</dbReference>
<evidence type="ECO:0000256" key="10">
    <source>
        <dbReference type="SAM" id="Phobius"/>
    </source>
</evidence>
<evidence type="ECO:0000313" key="12">
    <source>
        <dbReference type="Proteomes" id="UP000694846"/>
    </source>
</evidence>
<dbReference type="PANTHER" id="PTHR13315">
    <property type="entry name" value="METALLO PHOSPHOESTERASE RELATED"/>
    <property type="match status" value="1"/>
</dbReference>
<gene>
    <name evidence="13 14" type="primary">LOC112686111</name>
</gene>
<evidence type="ECO:0000256" key="1">
    <source>
        <dbReference type="ARBA" id="ARBA00001936"/>
    </source>
</evidence>
<evidence type="ECO:0000259" key="11">
    <source>
        <dbReference type="Pfam" id="PF00149"/>
    </source>
</evidence>
<dbReference type="GO" id="GO:0006506">
    <property type="term" value="P:GPI anchor biosynthetic process"/>
    <property type="evidence" value="ECO:0007669"/>
    <property type="project" value="InterPro"/>
</dbReference>
<feature type="domain" description="Calcineurin-like phosphoesterase" evidence="11">
    <location>
        <begin position="45"/>
        <end position="281"/>
    </location>
</feature>
<keyword evidence="6" id="KW-0378">Hydrolase</keyword>
<keyword evidence="5" id="KW-0479">Metal-binding</keyword>
<dbReference type="Proteomes" id="UP000694846">
    <property type="component" value="Unplaced"/>
</dbReference>
<dbReference type="InterPro" id="IPR029052">
    <property type="entry name" value="Metallo-depent_PP-like"/>
</dbReference>
<evidence type="ECO:0000256" key="2">
    <source>
        <dbReference type="ARBA" id="ARBA00004141"/>
    </source>
</evidence>
<dbReference type="Gene3D" id="3.60.21.10">
    <property type="match status" value="1"/>
</dbReference>
<dbReference type="AlphaFoldDB" id="A0A8B8FTN7"/>
<dbReference type="PANTHER" id="PTHR13315:SF0">
    <property type="entry name" value="METALLOPHOSPHOESTERASE 1"/>
    <property type="match status" value="1"/>
</dbReference>